<dbReference type="EMBL" id="JAUNZN010000018">
    <property type="protein sequence ID" value="KAK4810775.1"/>
    <property type="molecule type" value="Genomic_DNA"/>
</dbReference>
<dbReference type="GO" id="GO:0008270">
    <property type="term" value="F:zinc ion binding"/>
    <property type="evidence" value="ECO:0007669"/>
    <property type="project" value="UniProtKB-KW"/>
</dbReference>
<gene>
    <name evidence="4" type="ORF">QYF61_008747</name>
</gene>
<dbReference type="InterPro" id="IPR036875">
    <property type="entry name" value="Znf_CCHC_sf"/>
</dbReference>
<sequence length="377" mass="43625">MYSTVKTVMMTPNPNWGDEQALLEYLFATEERRMILEKAREGLTQEHGGVPNANTYLPKEDLEWDPNTSEGLQRVKEYQKLILYGIQHGVQKPKNLSKLSEVRQGDKETPSAFYERLCEIARKWTDLDPEDDSNSKLFNMLFIGQAAADIRKKLQKVKSADGMTISQLLSIAYKVYNNREEIEEKERRGRARLQAALLAALTEGQEKGRVAKKWTDLDPEREANALTFVTLFVGQSNPDIRRKLQKIEGEEARSMNKLLEVVWKVYNNREEEEKKRQEKEQVKRESRKAQLLAAAIAEGNQNSRRRNDGYRLNGGTMMTSFFRPGEGKPLNKDQCALCKQKGHWKRDCPQNQFRRNFPRKQEDPKVEELLTLGQDSD</sequence>
<proteinExistence type="predicted"/>
<feature type="region of interest" description="Disordered" evidence="2">
    <location>
        <begin position="348"/>
        <end position="377"/>
    </location>
</feature>
<feature type="region of interest" description="Disordered" evidence="2">
    <location>
        <begin position="45"/>
        <end position="64"/>
    </location>
</feature>
<comment type="caution">
    <text evidence="4">The sequence shown here is derived from an EMBL/GenBank/DDBJ whole genome shotgun (WGS) entry which is preliminary data.</text>
</comment>
<keyword evidence="1" id="KW-0479">Metal-binding</keyword>
<dbReference type="Pfam" id="PF00098">
    <property type="entry name" value="zf-CCHC"/>
    <property type="match status" value="1"/>
</dbReference>
<dbReference type="InterPro" id="IPR050462">
    <property type="entry name" value="Retroviral_Gag-Pol_poly"/>
</dbReference>
<accession>A0AAN7N8R7</accession>
<dbReference type="Proteomes" id="UP001333110">
    <property type="component" value="Unassembled WGS sequence"/>
</dbReference>
<feature type="compositionally biased region" description="Basic and acidic residues" evidence="2">
    <location>
        <begin position="359"/>
        <end position="368"/>
    </location>
</feature>
<keyword evidence="1" id="KW-0863">Zinc-finger</keyword>
<name>A0AAN7N8R7_MYCAM</name>
<evidence type="ECO:0000313" key="4">
    <source>
        <dbReference type="EMBL" id="KAK4810775.1"/>
    </source>
</evidence>
<dbReference type="GO" id="GO:0003676">
    <property type="term" value="F:nucleic acid binding"/>
    <property type="evidence" value="ECO:0007669"/>
    <property type="project" value="InterPro"/>
</dbReference>
<dbReference type="GO" id="GO:0019068">
    <property type="term" value="P:virion assembly"/>
    <property type="evidence" value="ECO:0007669"/>
    <property type="project" value="InterPro"/>
</dbReference>
<evidence type="ECO:0000256" key="1">
    <source>
        <dbReference type="PROSITE-ProRule" id="PRU00047"/>
    </source>
</evidence>
<dbReference type="SMART" id="SM00343">
    <property type="entry name" value="ZnF_C2HC"/>
    <property type="match status" value="1"/>
</dbReference>
<dbReference type="Gene3D" id="4.10.60.10">
    <property type="entry name" value="Zinc finger, CCHC-type"/>
    <property type="match status" value="1"/>
</dbReference>
<dbReference type="PANTHER" id="PTHR33166">
    <property type="entry name" value="GAG_P30 DOMAIN-CONTAINING PROTEIN"/>
    <property type="match status" value="1"/>
</dbReference>
<dbReference type="AlphaFoldDB" id="A0AAN7N8R7"/>
<protein>
    <recommendedName>
        <fullName evidence="3">CCHC-type domain-containing protein</fullName>
    </recommendedName>
</protein>
<dbReference type="InterPro" id="IPR003036">
    <property type="entry name" value="Gag_P30"/>
</dbReference>
<evidence type="ECO:0000259" key="3">
    <source>
        <dbReference type="PROSITE" id="PS50158"/>
    </source>
</evidence>
<organism evidence="4 5">
    <name type="scientific">Mycteria americana</name>
    <name type="common">Wood stork</name>
    <dbReference type="NCBI Taxonomy" id="33587"/>
    <lineage>
        <taxon>Eukaryota</taxon>
        <taxon>Metazoa</taxon>
        <taxon>Chordata</taxon>
        <taxon>Craniata</taxon>
        <taxon>Vertebrata</taxon>
        <taxon>Euteleostomi</taxon>
        <taxon>Archelosauria</taxon>
        <taxon>Archosauria</taxon>
        <taxon>Dinosauria</taxon>
        <taxon>Saurischia</taxon>
        <taxon>Theropoda</taxon>
        <taxon>Coelurosauria</taxon>
        <taxon>Aves</taxon>
        <taxon>Neognathae</taxon>
        <taxon>Neoaves</taxon>
        <taxon>Aequornithes</taxon>
        <taxon>Ciconiiformes</taxon>
        <taxon>Ciconiidae</taxon>
        <taxon>Mycteria</taxon>
    </lineage>
</organism>
<keyword evidence="1" id="KW-0862">Zinc</keyword>
<dbReference type="InterPro" id="IPR001878">
    <property type="entry name" value="Znf_CCHC"/>
</dbReference>
<keyword evidence="5" id="KW-1185">Reference proteome</keyword>
<dbReference type="Pfam" id="PF02093">
    <property type="entry name" value="Gag_p30"/>
    <property type="match status" value="1"/>
</dbReference>
<dbReference type="PROSITE" id="PS50158">
    <property type="entry name" value="ZF_CCHC"/>
    <property type="match status" value="1"/>
</dbReference>
<dbReference type="SUPFAM" id="SSF47943">
    <property type="entry name" value="Retrovirus capsid protein, N-terminal core domain"/>
    <property type="match status" value="1"/>
</dbReference>
<evidence type="ECO:0000256" key="2">
    <source>
        <dbReference type="SAM" id="MobiDB-lite"/>
    </source>
</evidence>
<dbReference type="Gene3D" id="1.10.375.10">
    <property type="entry name" value="Human Immunodeficiency Virus Type 1 Capsid Protein"/>
    <property type="match status" value="1"/>
</dbReference>
<dbReference type="SUPFAM" id="SSF57756">
    <property type="entry name" value="Retrovirus zinc finger-like domains"/>
    <property type="match status" value="1"/>
</dbReference>
<evidence type="ECO:0000313" key="5">
    <source>
        <dbReference type="Proteomes" id="UP001333110"/>
    </source>
</evidence>
<reference evidence="4 5" key="1">
    <citation type="journal article" date="2023" name="J. Hered.">
        <title>Chromosome-level genome of the wood stork (Mycteria americana) provides insight into avian chromosome evolution.</title>
        <authorList>
            <person name="Flamio R. Jr."/>
            <person name="Ramstad K.M."/>
        </authorList>
    </citation>
    <scope>NUCLEOTIDE SEQUENCE [LARGE SCALE GENOMIC DNA]</scope>
    <source>
        <strain evidence="4">JAX WOST 10</strain>
    </source>
</reference>
<feature type="domain" description="CCHC-type" evidence="3">
    <location>
        <begin position="335"/>
        <end position="350"/>
    </location>
</feature>
<dbReference type="InterPro" id="IPR008919">
    <property type="entry name" value="Retrov_capsid_N"/>
</dbReference>